<evidence type="ECO:0000313" key="2">
    <source>
        <dbReference type="EMBL" id="MFC4804348.1"/>
    </source>
</evidence>
<feature type="domain" description="Phospholipase C/D" evidence="1">
    <location>
        <begin position="14"/>
        <end position="159"/>
    </location>
</feature>
<dbReference type="Proteomes" id="UP001595916">
    <property type="component" value="Unassembled WGS sequence"/>
</dbReference>
<dbReference type="RefSeq" id="WP_379787856.1">
    <property type="nucleotide sequence ID" value="NZ_JBHSHL010000014.1"/>
</dbReference>
<evidence type="ECO:0000313" key="3">
    <source>
        <dbReference type="Proteomes" id="UP001595916"/>
    </source>
</evidence>
<name>A0ABV9QKG2_9FIRM</name>
<dbReference type="Pfam" id="PF00882">
    <property type="entry name" value="Zn_dep_PLPC"/>
    <property type="match status" value="1"/>
</dbReference>
<comment type="caution">
    <text evidence="2">The sequence shown here is derived from an EMBL/GenBank/DDBJ whole genome shotgun (WGS) entry which is preliminary data.</text>
</comment>
<gene>
    <name evidence="2" type="ORF">ACFO4R_04560</name>
</gene>
<evidence type="ECO:0000259" key="1">
    <source>
        <dbReference type="Pfam" id="PF00882"/>
    </source>
</evidence>
<keyword evidence="3" id="KW-1185">Reference proteome</keyword>
<dbReference type="InterPro" id="IPR029002">
    <property type="entry name" value="PLPC/GPLD1"/>
</dbReference>
<sequence>MLIQSHAKFALYFLDGIQRNMNIQLNKQSFVLGNIEPDFPFVFPTVKHYKQSNHDFIYSLIKDLYEYNCNGNFLSLAKLSEKLGIINHYICDYFCRPHFDRDYYSSHLVEHLGYEKDLHRYLNTSYSFSDNEDAYSKTLPLEGIFPFIEERLFEYDNREMGFQTDIDFALSTVSAINSTILSNLVFENYVLSLSTL</sequence>
<protein>
    <submittedName>
        <fullName evidence="2">Zinc dependent phospholipase C family protein</fullName>
    </submittedName>
</protein>
<proteinExistence type="predicted"/>
<reference evidence="3" key="1">
    <citation type="journal article" date="2019" name="Int. J. Syst. Evol. Microbiol.">
        <title>The Global Catalogue of Microorganisms (GCM) 10K type strain sequencing project: providing services to taxonomists for standard genome sequencing and annotation.</title>
        <authorList>
            <consortium name="The Broad Institute Genomics Platform"/>
            <consortium name="The Broad Institute Genome Sequencing Center for Infectious Disease"/>
            <person name="Wu L."/>
            <person name="Ma J."/>
        </authorList>
    </citation>
    <scope>NUCLEOTIDE SEQUENCE [LARGE SCALE GENOMIC DNA]</scope>
    <source>
        <strain evidence="3">CCUG 46385</strain>
    </source>
</reference>
<dbReference type="EMBL" id="JBHSHL010000014">
    <property type="protein sequence ID" value="MFC4804348.1"/>
    <property type="molecule type" value="Genomic_DNA"/>
</dbReference>
<accession>A0ABV9QKG2</accession>
<organism evidence="2 3">
    <name type="scientific">Filifactor villosus</name>
    <dbReference type="NCBI Taxonomy" id="29374"/>
    <lineage>
        <taxon>Bacteria</taxon>
        <taxon>Bacillati</taxon>
        <taxon>Bacillota</taxon>
        <taxon>Clostridia</taxon>
        <taxon>Peptostreptococcales</taxon>
        <taxon>Filifactoraceae</taxon>
        <taxon>Filifactor</taxon>
    </lineage>
</organism>